<proteinExistence type="inferred from homology"/>
<dbReference type="NCBIfam" id="TIGR01297">
    <property type="entry name" value="CDF"/>
    <property type="match status" value="1"/>
</dbReference>
<feature type="transmembrane region" description="Helical" evidence="10">
    <location>
        <begin position="81"/>
        <end position="102"/>
    </location>
</feature>
<dbReference type="GO" id="GO:0015341">
    <property type="term" value="F:zinc efflux antiporter activity"/>
    <property type="evidence" value="ECO:0007669"/>
    <property type="project" value="TreeGrafter"/>
</dbReference>
<sequence>MSNKYRRLVRLAGYATMSLVSLMILTKIWAWVSSGSAAMLGSLTDSLLDISASLMSFMILGYALRPADDDHRFGHGKAEALAGLGQAAFIAGSACLLAFHAFERGLNPVAIKHSQTAIIVSLFAIVCTLALVAVQYYVVKHTKSIAIKADSVHYKGDILLNLAVLAAIILSDMGYMIADPIFAALVSCYLLYNGFEIAKESADHLMDKELPDDEKEAILRIATEHEQVFGVHDLRTRQSGKMKFIQLHLELPKDLPLWHAHQIAVEVMRAIEAAFPDEMDVLIHQDPVSSEHTVAANE</sequence>
<dbReference type="InterPro" id="IPR027469">
    <property type="entry name" value="Cation_efflux_TMD_sf"/>
</dbReference>
<evidence type="ECO:0000256" key="10">
    <source>
        <dbReference type="SAM" id="Phobius"/>
    </source>
</evidence>
<dbReference type="InterPro" id="IPR027470">
    <property type="entry name" value="Cation_efflux_CTD"/>
</dbReference>
<feature type="transmembrane region" description="Helical" evidence="10">
    <location>
        <begin position="158"/>
        <end position="178"/>
    </location>
</feature>
<keyword evidence="6 10" id="KW-0812">Transmembrane</keyword>
<keyword evidence="9 10" id="KW-0472">Membrane</keyword>
<dbReference type="AlphaFoldDB" id="A0A975HNQ1"/>
<dbReference type="InterPro" id="IPR036837">
    <property type="entry name" value="Cation_efflux_CTD_sf"/>
</dbReference>
<keyword evidence="14" id="KW-1185">Reference proteome</keyword>
<feature type="transmembrane region" description="Helical" evidence="10">
    <location>
        <begin position="12"/>
        <end position="32"/>
    </location>
</feature>
<dbReference type="SUPFAM" id="SSF161111">
    <property type="entry name" value="Cation efflux protein transmembrane domain-like"/>
    <property type="match status" value="1"/>
</dbReference>
<gene>
    <name evidence="13" type="ORF">J5O05_06355</name>
</gene>
<keyword evidence="7" id="KW-0406">Ion transport</keyword>
<comment type="similarity">
    <text evidence="2">Belongs to the cation diffusion facilitator (CDF) transporter (TC 2.A.4) family. FieF subfamily.</text>
</comment>
<evidence type="ECO:0000256" key="5">
    <source>
        <dbReference type="ARBA" id="ARBA00022496"/>
    </source>
</evidence>
<protein>
    <submittedName>
        <fullName evidence="13">Cation diffusion facilitator family transporter</fullName>
    </submittedName>
</protein>
<dbReference type="Proteomes" id="UP000664904">
    <property type="component" value="Chromosome"/>
</dbReference>
<dbReference type="GO" id="GO:0015086">
    <property type="term" value="F:cadmium ion transmembrane transporter activity"/>
    <property type="evidence" value="ECO:0007669"/>
    <property type="project" value="TreeGrafter"/>
</dbReference>
<keyword evidence="4" id="KW-1003">Cell membrane</keyword>
<keyword evidence="5" id="KW-0410">Iron transport</keyword>
<dbReference type="GO" id="GO:0006882">
    <property type="term" value="P:intracellular zinc ion homeostasis"/>
    <property type="evidence" value="ECO:0007669"/>
    <property type="project" value="TreeGrafter"/>
</dbReference>
<keyword evidence="8 10" id="KW-1133">Transmembrane helix</keyword>
<evidence type="ECO:0000256" key="2">
    <source>
        <dbReference type="ARBA" id="ARBA00010212"/>
    </source>
</evidence>
<dbReference type="InterPro" id="IPR002524">
    <property type="entry name" value="Cation_efflux"/>
</dbReference>
<dbReference type="Pfam" id="PF01545">
    <property type="entry name" value="Cation_efflux"/>
    <property type="match status" value="1"/>
</dbReference>
<feature type="transmembrane region" description="Helical" evidence="10">
    <location>
        <begin position="38"/>
        <end position="60"/>
    </location>
</feature>
<evidence type="ECO:0000256" key="8">
    <source>
        <dbReference type="ARBA" id="ARBA00022989"/>
    </source>
</evidence>
<evidence type="ECO:0000259" key="12">
    <source>
        <dbReference type="Pfam" id="PF16916"/>
    </source>
</evidence>
<dbReference type="FunFam" id="3.30.70.1350:FF:000002">
    <property type="entry name" value="Ferrous-iron efflux pump FieF"/>
    <property type="match status" value="1"/>
</dbReference>
<dbReference type="Pfam" id="PF16916">
    <property type="entry name" value="ZT_dimer"/>
    <property type="match status" value="1"/>
</dbReference>
<feature type="domain" description="Cation efflux protein transmembrane" evidence="11">
    <location>
        <begin position="19"/>
        <end position="206"/>
    </location>
</feature>
<dbReference type="RefSeq" id="WP_208844069.1">
    <property type="nucleotide sequence ID" value="NZ_CP072133.1"/>
</dbReference>
<name>A0A975HNQ1_9GAMM</name>
<evidence type="ECO:0000313" key="14">
    <source>
        <dbReference type="Proteomes" id="UP000664904"/>
    </source>
</evidence>
<dbReference type="Gene3D" id="3.30.70.1350">
    <property type="entry name" value="Cation efflux protein, cytoplasmic domain"/>
    <property type="match status" value="1"/>
</dbReference>
<comment type="subcellular location">
    <subcellularLocation>
        <location evidence="1">Cell membrane</location>
        <topology evidence="1">Multi-pass membrane protein</topology>
    </subcellularLocation>
</comment>
<dbReference type="EMBL" id="CP072133">
    <property type="protein sequence ID" value="QTH72445.1"/>
    <property type="molecule type" value="Genomic_DNA"/>
</dbReference>
<feature type="transmembrane region" description="Helical" evidence="10">
    <location>
        <begin position="114"/>
        <end position="138"/>
    </location>
</feature>
<reference evidence="13" key="1">
    <citation type="submission" date="2021-03" db="EMBL/GenBank/DDBJ databases">
        <title>Complete Genome of Pseudoalteromonas xiamenensis STKMTI.2, a new potential marine bacterium producing anti-Vibrio compounds.</title>
        <authorList>
            <person name="Handayani D.P."/>
            <person name="Isnansetyo A."/>
            <person name="Istiqomah I."/>
            <person name="Jumina J."/>
        </authorList>
    </citation>
    <scope>NUCLEOTIDE SEQUENCE</scope>
    <source>
        <strain evidence="13">STKMTI.2</strain>
    </source>
</reference>
<dbReference type="PANTHER" id="PTHR43840">
    <property type="entry name" value="MITOCHONDRIAL METAL TRANSPORTER 1-RELATED"/>
    <property type="match status" value="1"/>
</dbReference>
<accession>A0A975HNQ1</accession>
<evidence type="ECO:0000313" key="13">
    <source>
        <dbReference type="EMBL" id="QTH72445.1"/>
    </source>
</evidence>
<feature type="domain" description="Cation efflux protein cytoplasmic" evidence="12">
    <location>
        <begin position="210"/>
        <end position="287"/>
    </location>
</feature>
<dbReference type="GO" id="GO:0015093">
    <property type="term" value="F:ferrous iron transmembrane transporter activity"/>
    <property type="evidence" value="ECO:0007669"/>
    <property type="project" value="TreeGrafter"/>
</dbReference>
<evidence type="ECO:0000256" key="1">
    <source>
        <dbReference type="ARBA" id="ARBA00004651"/>
    </source>
</evidence>
<evidence type="ECO:0000256" key="3">
    <source>
        <dbReference type="ARBA" id="ARBA00022448"/>
    </source>
</evidence>
<evidence type="ECO:0000259" key="11">
    <source>
        <dbReference type="Pfam" id="PF01545"/>
    </source>
</evidence>
<dbReference type="KEGG" id="pxi:J5O05_06355"/>
<dbReference type="InterPro" id="IPR050291">
    <property type="entry name" value="CDF_Transporter"/>
</dbReference>
<dbReference type="GO" id="GO:0005886">
    <property type="term" value="C:plasma membrane"/>
    <property type="evidence" value="ECO:0007669"/>
    <property type="project" value="UniProtKB-SubCell"/>
</dbReference>
<keyword evidence="7" id="KW-0864">Zinc transport</keyword>
<keyword evidence="3" id="KW-0813">Transport</keyword>
<evidence type="ECO:0000256" key="6">
    <source>
        <dbReference type="ARBA" id="ARBA00022692"/>
    </source>
</evidence>
<dbReference type="Gene3D" id="1.20.1510.10">
    <property type="entry name" value="Cation efflux protein transmembrane domain"/>
    <property type="match status" value="1"/>
</dbReference>
<evidence type="ECO:0000256" key="9">
    <source>
        <dbReference type="ARBA" id="ARBA00023136"/>
    </source>
</evidence>
<dbReference type="InterPro" id="IPR058533">
    <property type="entry name" value="Cation_efflux_TM"/>
</dbReference>
<dbReference type="SUPFAM" id="SSF160240">
    <property type="entry name" value="Cation efflux protein cytoplasmic domain-like"/>
    <property type="match status" value="1"/>
</dbReference>
<evidence type="ECO:0000256" key="7">
    <source>
        <dbReference type="ARBA" id="ARBA00022906"/>
    </source>
</evidence>
<keyword evidence="5" id="KW-0408">Iron</keyword>
<dbReference type="PANTHER" id="PTHR43840:SF41">
    <property type="entry name" value="CATION-EFFLUX PUMP FIEF"/>
    <property type="match status" value="1"/>
</dbReference>
<keyword evidence="7" id="KW-0862">Zinc</keyword>
<organism evidence="13 14">
    <name type="scientific">Pseudoalteromonas xiamenensis</name>
    <dbReference type="NCBI Taxonomy" id="882626"/>
    <lineage>
        <taxon>Bacteria</taxon>
        <taxon>Pseudomonadati</taxon>
        <taxon>Pseudomonadota</taxon>
        <taxon>Gammaproteobacteria</taxon>
        <taxon>Alteromonadales</taxon>
        <taxon>Pseudoalteromonadaceae</taxon>
        <taxon>Pseudoalteromonas</taxon>
    </lineage>
</organism>
<evidence type="ECO:0000256" key="4">
    <source>
        <dbReference type="ARBA" id="ARBA00022475"/>
    </source>
</evidence>